<dbReference type="PANTHER" id="PTHR44845:SF6">
    <property type="entry name" value="BETA-ALANINE-ACTIVATING ENZYME"/>
    <property type="match status" value="1"/>
</dbReference>
<dbReference type="AlphaFoldDB" id="A0AAW8ASZ3"/>
<dbReference type="RefSeq" id="WP_305202838.1">
    <property type="nucleotide sequence ID" value="NZ_JAUUIA010001353.1"/>
</dbReference>
<dbReference type="Pfam" id="PF00501">
    <property type="entry name" value="AMP-binding"/>
    <property type="match status" value="1"/>
</dbReference>
<evidence type="ECO:0000259" key="3">
    <source>
        <dbReference type="Pfam" id="PF00501"/>
    </source>
</evidence>
<protein>
    <submittedName>
        <fullName evidence="4">AMP-binding protein</fullName>
    </submittedName>
</protein>
<evidence type="ECO:0000256" key="2">
    <source>
        <dbReference type="ARBA" id="ARBA00022553"/>
    </source>
</evidence>
<evidence type="ECO:0000313" key="5">
    <source>
        <dbReference type="Proteomes" id="UP001244490"/>
    </source>
</evidence>
<evidence type="ECO:0000256" key="1">
    <source>
        <dbReference type="ARBA" id="ARBA00022450"/>
    </source>
</evidence>
<name>A0AAW8ASZ3_KLEPN</name>
<keyword evidence="1" id="KW-0596">Phosphopantetheine</keyword>
<evidence type="ECO:0000313" key="4">
    <source>
        <dbReference type="EMBL" id="MDP0971871.1"/>
    </source>
</evidence>
<reference evidence="4" key="1">
    <citation type="submission" date="2023-07" db="EMBL/GenBank/DDBJ databases">
        <authorList>
            <person name="Peng Z."/>
        </authorList>
    </citation>
    <scope>NUCLEOTIDE SEQUENCE</scope>
    <source>
        <strain evidence="4">KP219</strain>
    </source>
</reference>
<dbReference type="EMBL" id="JAUUIA010001353">
    <property type="protein sequence ID" value="MDP0971871.1"/>
    <property type="molecule type" value="Genomic_DNA"/>
</dbReference>
<dbReference type="Proteomes" id="UP001244490">
    <property type="component" value="Unassembled WGS sequence"/>
</dbReference>
<dbReference type="Gene3D" id="3.40.50.980">
    <property type="match status" value="2"/>
</dbReference>
<feature type="domain" description="AMP-dependent synthetase/ligase" evidence="3">
    <location>
        <begin position="14"/>
        <end position="79"/>
    </location>
</feature>
<feature type="non-terminal residue" evidence="4">
    <location>
        <position position="1"/>
    </location>
</feature>
<proteinExistence type="predicted"/>
<organism evidence="4 5">
    <name type="scientific">Klebsiella pneumoniae</name>
    <dbReference type="NCBI Taxonomy" id="573"/>
    <lineage>
        <taxon>Bacteria</taxon>
        <taxon>Pseudomonadati</taxon>
        <taxon>Pseudomonadota</taxon>
        <taxon>Gammaproteobacteria</taxon>
        <taxon>Enterobacterales</taxon>
        <taxon>Enterobacteriaceae</taxon>
        <taxon>Klebsiella/Raoultella group</taxon>
        <taxon>Klebsiella</taxon>
        <taxon>Klebsiella pneumoniae complex</taxon>
    </lineage>
</organism>
<gene>
    <name evidence="4" type="ORF">Q6294_33600</name>
</gene>
<dbReference type="InterPro" id="IPR000873">
    <property type="entry name" value="AMP-dep_synth/lig_dom"/>
</dbReference>
<sequence length="79" mass="8463">CAPAEQWLPELLNRQTSDATALVWQDGSLTFAQLHTQANRLAHYLRDKGVGPDVCVAIAAERSPQLLIGLLAIIKVGGA</sequence>
<feature type="non-terminal residue" evidence="4">
    <location>
        <position position="79"/>
    </location>
</feature>
<accession>A0AAW8ASZ3</accession>
<dbReference type="PANTHER" id="PTHR44845">
    <property type="entry name" value="CARRIER DOMAIN-CONTAINING PROTEIN"/>
    <property type="match status" value="1"/>
</dbReference>
<keyword evidence="2" id="KW-0597">Phosphoprotein</keyword>
<dbReference type="SUPFAM" id="SSF56801">
    <property type="entry name" value="Acetyl-CoA synthetase-like"/>
    <property type="match status" value="1"/>
</dbReference>
<comment type="caution">
    <text evidence="4">The sequence shown here is derived from an EMBL/GenBank/DDBJ whole genome shotgun (WGS) entry which is preliminary data.</text>
</comment>